<keyword evidence="2" id="KW-1185">Reference proteome</keyword>
<sequence>MKNPTEQFAIDIEFAPNGTPYFKKRRIAELHLSDQVMTCNWPHQIKAAEYGPLQVKETDPLEYYLSISG</sequence>
<name>A0A318ULX1_9SPHI</name>
<dbReference type="RefSeq" id="WP_110830090.1">
    <property type="nucleotide sequence ID" value="NZ_QKLU01000003.1"/>
</dbReference>
<evidence type="ECO:0000313" key="2">
    <source>
        <dbReference type="Proteomes" id="UP000248198"/>
    </source>
</evidence>
<accession>A0A318ULX1</accession>
<organism evidence="1 2">
    <name type="scientific">Pedobacter nutrimenti</name>
    <dbReference type="NCBI Taxonomy" id="1241337"/>
    <lineage>
        <taxon>Bacteria</taxon>
        <taxon>Pseudomonadati</taxon>
        <taxon>Bacteroidota</taxon>
        <taxon>Sphingobacteriia</taxon>
        <taxon>Sphingobacteriales</taxon>
        <taxon>Sphingobacteriaceae</taxon>
        <taxon>Pedobacter</taxon>
    </lineage>
</organism>
<dbReference type="EMBL" id="QKLU01000003">
    <property type="protein sequence ID" value="PYF75075.1"/>
    <property type="molecule type" value="Genomic_DNA"/>
</dbReference>
<evidence type="ECO:0000313" key="1">
    <source>
        <dbReference type="EMBL" id="PYF75075.1"/>
    </source>
</evidence>
<dbReference type="Proteomes" id="UP000248198">
    <property type="component" value="Unassembled WGS sequence"/>
</dbReference>
<reference evidence="1 2" key="1">
    <citation type="submission" date="2018-06" db="EMBL/GenBank/DDBJ databases">
        <title>Genomic Encyclopedia of Archaeal and Bacterial Type Strains, Phase II (KMG-II): from individual species to whole genera.</title>
        <authorList>
            <person name="Goeker M."/>
        </authorList>
    </citation>
    <scope>NUCLEOTIDE SEQUENCE [LARGE SCALE GENOMIC DNA]</scope>
    <source>
        <strain evidence="1 2">DSM 27372</strain>
    </source>
</reference>
<dbReference type="AlphaFoldDB" id="A0A318ULX1"/>
<comment type="caution">
    <text evidence="1">The sequence shown here is derived from an EMBL/GenBank/DDBJ whole genome shotgun (WGS) entry which is preliminary data.</text>
</comment>
<protein>
    <submittedName>
        <fullName evidence="1">Uncharacterized protein</fullName>
    </submittedName>
</protein>
<gene>
    <name evidence="1" type="ORF">B0O44_103522</name>
</gene>
<proteinExistence type="predicted"/>